<protein>
    <submittedName>
        <fullName evidence="1">Uncharacterized protein</fullName>
    </submittedName>
</protein>
<dbReference type="EMBL" id="JAHRIP010002541">
    <property type="protein sequence ID" value="MEQ2280970.1"/>
    <property type="molecule type" value="Genomic_DNA"/>
</dbReference>
<reference evidence="1 2" key="1">
    <citation type="submission" date="2021-06" db="EMBL/GenBank/DDBJ databases">
        <authorList>
            <person name="Palmer J.M."/>
        </authorList>
    </citation>
    <scope>NUCLEOTIDE SEQUENCE [LARGE SCALE GENOMIC DNA]</scope>
    <source>
        <strain evidence="1 2">AS_MEX2019</strain>
        <tissue evidence="1">Muscle</tissue>
    </source>
</reference>
<accession>A0ABV0XHT7</accession>
<proteinExistence type="predicted"/>
<name>A0ABV0XHT7_9TELE</name>
<keyword evidence="2" id="KW-1185">Reference proteome</keyword>
<evidence type="ECO:0000313" key="2">
    <source>
        <dbReference type="Proteomes" id="UP001469553"/>
    </source>
</evidence>
<gene>
    <name evidence="1" type="ORF">AMECASPLE_025637</name>
</gene>
<organism evidence="1 2">
    <name type="scientific">Ameca splendens</name>
    <dbReference type="NCBI Taxonomy" id="208324"/>
    <lineage>
        <taxon>Eukaryota</taxon>
        <taxon>Metazoa</taxon>
        <taxon>Chordata</taxon>
        <taxon>Craniata</taxon>
        <taxon>Vertebrata</taxon>
        <taxon>Euteleostomi</taxon>
        <taxon>Actinopterygii</taxon>
        <taxon>Neopterygii</taxon>
        <taxon>Teleostei</taxon>
        <taxon>Neoteleostei</taxon>
        <taxon>Acanthomorphata</taxon>
        <taxon>Ovalentaria</taxon>
        <taxon>Atherinomorphae</taxon>
        <taxon>Cyprinodontiformes</taxon>
        <taxon>Goodeidae</taxon>
        <taxon>Ameca</taxon>
    </lineage>
</organism>
<dbReference type="Proteomes" id="UP001469553">
    <property type="component" value="Unassembled WGS sequence"/>
</dbReference>
<evidence type="ECO:0000313" key="1">
    <source>
        <dbReference type="EMBL" id="MEQ2280970.1"/>
    </source>
</evidence>
<sequence length="126" mass="14397">MTPGQDYMFSPALLCLCTNLRLYKSRFRLFPDSSALRSALNSWKSGNSSARSGMFSLSHVSVKQRIAYLRMSMFLPVRRSSSSILLLRERTFARWIKGSGVQSPLLRSFTSAPARFPLQRFRRSIP</sequence>
<comment type="caution">
    <text evidence="1">The sequence shown here is derived from an EMBL/GenBank/DDBJ whole genome shotgun (WGS) entry which is preliminary data.</text>
</comment>